<proteinExistence type="predicted"/>
<reference evidence="2" key="3">
    <citation type="submission" date="2025-05" db="UniProtKB">
        <authorList>
            <consortium name="RefSeq"/>
        </authorList>
    </citation>
    <scope>NUCLEOTIDE SEQUENCE [LARGE SCALE GENOMIC DNA]</scope>
    <source>
        <strain evidence="2">DH4</strain>
    </source>
</reference>
<keyword evidence="2" id="KW-1185">Reference proteome</keyword>
<dbReference type="EnsemblMetazoa" id="XM_026446247">
    <property type="protein sequence ID" value="XP_026302032"/>
    <property type="gene ID" value="LOC102656747"/>
</dbReference>
<dbReference type="OrthoDB" id="7617314at2759"/>
<reference evidence="3" key="2">
    <citation type="submission" date="2025-04" db="UniProtKB">
        <authorList>
            <consortium name="RefSeq"/>
        </authorList>
    </citation>
    <scope>IDENTIFICATION</scope>
    <source>
        <strain evidence="3">DH4</strain>
        <tissue evidence="3">Whole body</tissue>
    </source>
</reference>
<dbReference type="RefSeq" id="XP_026302032.1">
    <property type="nucleotide sequence ID" value="XM_026446247.1"/>
</dbReference>
<organism evidence="1">
    <name type="scientific">Apis mellifera</name>
    <name type="common">Honeybee</name>
    <dbReference type="NCBI Taxonomy" id="7460"/>
    <lineage>
        <taxon>Eukaryota</taxon>
        <taxon>Metazoa</taxon>
        <taxon>Ecdysozoa</taxon>
        <taxon>Arthropoda</taxon>
        <taxon>Hexapoda</taxon>
        <taxon>Insecta</taxon>
        <taxon>Pterygota</taxon>
        <taxon>Neoptera</taxon>
        <taxon>Endopterygota</taxon>
        <taxon>Hymenoptera</taxon>
        <taxon>Apocrita</taxon>
        <taxon>Aculeata</taxon>
        <taxon>Apoidea</taxon>
        <taxon>Anthophila</taxon>
        <taxon>Apidae</taxon>
        <taxon>Apis</taxon>
    </lineage>
</organism>
<accession>A0A8B8HDB7</accession>
<accession>A0A7M7MWG1</accession>
<gene>
    <name evidence="3" type="primary">LOC102656747</name>
</gene>
<name>A0A7M7MWG1_APIME</name>
<protein>
    <submittedName>
        <fullName evidence="3">Uncharacterized protein LOC102656747 isoform X1</fullName>
    </submittedName>
</protein>
<dbReference type="AlphaFoldDB" id="A0A7M7MWG1"/>
<evidence type="ECO:0000313" key="1">
    <source>
        <dbReference type="EnsemblMetazoa" id="XP_026302032"/>
    </source>
</evidence>
<evidence type="ECO:0000313" key="2">
    <source>
        <dbReference type="Proteomes" id="UP000005203"/>
    </source>
</evidence>
<dbReference type="Proteomes" id="UP000005203">
    <property type="component" value="Linkage group LG1"/>
</dbReference>
<reference evidence="1" key="1">
    <citation type="submission" date="2021-01" db="UniProtKB">
        <authorList>
            <consortium name="EnsemblMetazoa"/>
        </authorList>
    </citation>
    <scope>IDENTIFICATION</scope>
    <source>
        <strain evidence="1">DH4</strain>
    </source>
</reference>
<dbReference type="GeneID" id="102656747"/>
<sequence>MAGATQLVVTGAFARASLSLAAYQLRATRKTTGKDVLSSSIKKPERKSAVVTRRRLRWRWRSFEPSNLIALSGINETRSRNTRREDYTLPFHFRFHARSSNSPEWRYLGIYVYTRRANVLSYNGKGQGSLKRSISVPRLLDATI</sequence>
<evidence type="ECO:0000313" key="3">
    <source>
        <dbReference type="RefSeq" id="XP_026302032.1"/>
    </source>
</evidence>